<evidence type="ECO:0000313" key="3">
    <source>
        <dbReference type="EMBL" id="SHG74550.1"/>
    </source>
</evidence>
<feature type="domain" description="FAD dependent oxidoreductase" evidence="2">
    <location>
        <begin position="18"/>
        <end position="373"/>
    </location>
</feature>
<dbReference type="Gene3D" id="3.30.9.10">
    <property type="entry name" value="D-Amino Acid Oxidase, subunit A, domain 2"/>
    <property type="match status" value="1"/>
</dbReference>
<dbReference type="GO" id="GO:0005737">
    <property type="term" value="C:cytoplasm"/>
    <property type="evidence" value="ECO:0007669"/>
    <property type="project" value="TreeGrafter"/>
</dbReference>
<dbReference type="EMBL" id="FQUP01000007">
    <property type="protein sequence ID" value="SHG74550.1"/>
    <property type="molecule type" value="Genomic_DNA"/>
</dbReference>
<sequence length="404" mass="43350">MVMVELPGRSESVARHHDVIIVGGAVHGASAAYHIAAHPRFSGSVLLVEKDPTFQQAASALSAASIRQQFSSPVNIDMSLYGIEFLRAIGDTLSVENDRPFISLNEGGYLFLATAAGTATLTENHALQSSRGADIVLFNPAELAERFPYLVLDDIAAGAFGATGEGWFDGYGLMQALRKRARSLGVETASATVTEILTERGRATGVRFADGATATADAVIIAAGTGARELLEDIGVPLPVEARKRCIFTFACKEKLPGFPMLIDPSGVYCRPEGELFLCGSAPDEAHDPLATDFDVDHALFEDLIWPVLASRVPAFETIRQARSWAGHYDMNLFDHNAIVGRVPPFDNLFIANGFSGHGLQQAPAVGRGLAELAVDGAYQTLDLSPLGYERITHNRPLFEKNIV</sequence>
<name>A0A1M5MB87_9HYPH</name>
<reference evidence="3 4" key="1">
    <citation type="submission" date="2016-11" db="EMBL/GenBank/DDBJ databases">
        <authorList>
            <person name="Jaros S."/>
            <person name="Januszkiewicz K."/>
            <person name="Wedrychowicz H."/>
        </authorList>
    </citation>
    <scope>NUCLEOTIDE SEQUENCE [LARGE SCALE GENOMIC DNA]</scope>
    <source>
        <strain evidence="3 4">DSM 19436</strain>
    </source>
</reference>
<accession>A0A1M5MB87</accession>
<organism evidence="3 4">
    <name type="scientific">Kaistia soli DSM 19436</name>
    <dbReference type="NCBI Taxonomy" id="1122133"/>
    <lineage>
        <taxon>Bacteria</taxon>
        <taxon>Pseudomonadati</taxon>
        <taxon>Pseudomonadota</taxon>
        <taxon>Alphaproteobacteria</taxon>
        <taxon>Hyphomicrobiales</taxon>
        <taxon>Kaistiaceae</taxon>
        <taxon>Kaistia</taxon>
    </lineage>
</organism>
<dbReference type="GO" id="GO:0016491">
    <property type="term" value="F:oxidoreductase activity"/>
    <property type="evidence" value="ECO:0007669"/>
    <property type="project" value="UniProtKB-KW"/>
</dbReference>
<dbReference type="Pfam" id="PF01266">
    <property type="entry name" value="DAO"/>
    <property type="match status" value="1"/>
</dbReference>
<keyword evidence="4" id="KW-1185">Reference proteome</keyword>
<dbReference type="PANTHER" id="PTHR13847:SF287">
    <property type="entry name" value="FAD-DEPENDENT OXIDOREDUCTASE DOMAIN-CONTAINING PROTEIN 1"/>
    <property type="match status" value="1"/>
</dbReference>
<protein>
    <submittedName>
        <fullName evidence="3">Glycine/D-amino acid oxidase</fullName>
    </submittedName>
</protein>
<dbReference type="AlphaFoldDB" id="A0A1M5MB87"/>
<proteinExistence type="predicted"/>
<keyword evidence="1" id="KW-0560">Oxidoreductase</keyword>
<dbReference type="InterPro" id="IPR006076">
    <property type="entry name" value="FAD-dep_OxRdtase"/>
</dbReference>
<evidence type="ECO:0000256" key="1">
    <source>
        <dbReference type="ARBA" id="ARBA00023002"/>
    </source>
</evidence>
<dbReference type="STRING" id="1122133.SAMN02745157_4740"/>
<dbReference type="InterPro" id="IPR036188">
    <property type="entry name" value="FAD/NAD-bd_sf"/>
</dbReference>
<evidence type="ECO:0000313" key="4">
    <source>
        <dbReference type="Proteomes" id="UP000184485"/>
    </source>
</evidence>
<gene>
    <name evidence="3" type="ORF">SAMN02745157_4740</name>
</gene>
<evidence type="ECO:0000259" key="2">
    <source>
        <dbReference type="Pfam" id="PF01266"/>
    </source>
</evidence>
<dbReference type="Proteomes" id="UP000184485">
    <property type="component" value="Unassembled WGS sequence"/>
</dbReference>
<dbReference type="GO" id="GO:0032981">
    <property type="term" value="P:mitochondrial respiratory chain complex I assembly"/>
    <property type="evidence" value="ECO:0007669"/>
    <property type="project" value="TreeGrafter"/>
</dbReference>
<dbReference type="PANTHER" id="PTHR13847">
    <property type="entry name" value="SARCOSINE DEHYDROGENASE-RELATED"/>
    <property type="match status" value="1"/>
</dbReference>
<dbReference type="Gene3D" id="3.50.50.60">
    <property type="entry name" value="FAD/NAD(P)-binding domain"/>
    <property type="match status" value="1"/>
</dbReference>
<dbReference type="SUPFAM" id="SSF51905">
    <property type="entry name" value="FAD/NAD(P)-binding domain"/>
    <property type="match status" value="1"/>
</dbReference>